<sequence length="164" mass="17751">MTAPSQSLDAPEHVDYTAISDTLYRYAAGLDLGDADLLTSALTEDATVDLGPAMRRIGYDFPPLTPRESVVTTLVGAVGPLDTSHSISNIRTTVDGDTAQAWAYAQAQHYLPGLGSQPDQTRHALMMNRYHAQLVRDGNRWRIRSLTIANAWFDGDPGVLLGAP</sequence>
<dbReference type="Pfam" id="PF13577">
    <property type="entry name" value="SnoaL_4"/>
    <property type="match status" value="1"/>
</dbReference>
<feature type="domain" description="SnoaL-like" evidence="1">
    <location>
        <begin position="15"/>
        <end position="146"/>
    </location>
</feature>
<organism evidence="2 3">
    <name type="scientific">Paractinoplanes pyxinae</name>
    <dbReference type="NCBI Taxonomy" id="2997416"/>
    <lineage>
        <taxon>Bacteria</taxon>
        <taxon>Bacillati</taxon>
        <taxon>Actinomycetota</taxon>
        <taxon>Actinomycetes</taxon>
        <taxon>Micromonosporales</taxon>
        <taxon>Micromonosporaceae</taxon>
        <taxon>Paractinoplanes</taxon>
    </lineage>
</organism>
<dbReference type="EMBL" id="JAPNTZ010000009">
    <property type="protein sequence ID" value="MCY1141435.1"/>
    <property type="molecule type" value="Genomic_DNA"/>
</dbReference>
<evidence type="ECO:0000259" key="1">
    <source>
        <dbReference type="Pfam" id="PF13577"/>
    </source>
</evidence>
<dbReference type="SUPFAM" id="SSF54427">
    <property type="entry name" value="NTF2-like"/>
    <property type="match status" value="1"/>
</dbReference>
<name>A0ABT4B768_9ACTN</name>
<dbReference type="Proteomes" id="UP001151002">
    <property type="component" value="Unassembled WGS sequence"/>
</dbReference>
<evidence type="ECO:0000313" key="2">
    <source>
        <dbReference type="EMBL" id="MCY1141435.1"/>
    </source>
</evidence>
<dbReference type="RefSeq" id="WP_267565818.1">
    <property type="nucleotide sequence ID" value="NZ_JAPNTZ010000009.1"/>
</dbReference>
<protein>
    <submittedName>
        <fullName evidence="2">Nuclear transport factor 2 family protein</fullName>
    </submittedName>
</protein>
<proteinExistence type="predicted"/>
<comment type="caution">
    <text evidence="2">The sequence shown here is derived from an EMBL/GenBank/DDBJ whole genome shotgun (WGS) entry which is preliminary data.</text>
</comment>
<dbReference type="CDD" id="cd00531">
    <property type="entry name" value="NTF2_like"/>
    <property type="match status" value="1"/>
</dbReference>
<keyword evidence="3" id="KW-1185">Reference proteome</keyword>
<dbReference type="InterPro" id="IPR032710">
    <property type="entry name" value="NTF2-like_dom_sf"/>
</dbReference>
<dbReference type="InterPro" id="IPR037401">
    <property type="entry name" value="SnoaL-like"/>
</dbReference>
<accession>A0ABT4B768</accession>
<evidence type="ECO:0000313" key="3">
    <source>
        <dbReference type="Proteomes" id="UP001151002"/>
    </source>
</evidence>
<gene>
    <name evidence="2" type="ORF">OWR29_25850</name>
</gene>
<reference evidence="2" key="1">
    <citation type="submission" date="2022-11" db="EMBL/GenBank/DDBJ databases">
        <authorList>
            <person name="Somphong A."/>
            <person name="Phongsopitanun W."/>
        </authorList>
    </citation>
    <scope>NUCLEOTIDE SEQUENCE</scope>
    <source>
        <strain evidence="2">Pm04-4</strain>
    </source>
</reference>
<dbReference type="Gene3D" id="3.10.450.50">
    <property type="match status" value="1"/>
</dbReference>